<organism evidence="1">
    <name type="scientific">Daphnia magna</name>
    <dbReference type="NCBI Taxonomy" id="35525"/>
    <lineage>
        <taxon>Eukaryota</taxon>
        <taxon>Metazoa</taxon>
        <taxon>Ecdysozoa</taxon>
        <taxon>Arthropoda</taxon>
        <taxon>Crustacea</taxon>
        <taxon>Branchiopoda</taxon>
        <taxon>Diplostraca</taxon>
        <taxon>Cladocera</taxon>
        <taxon>Anomopoda</taxon>
        <taxon>Daphniidae</taxon>
        <taxon>Daphnia</taxon>
    </lineage>
</organism>
<dbReference type="EMBL" id="GDIQ01055233">
    <property type="protein sequence ID" value="JAN39504.1"/>
    <property type="molecule type" value="Transcribed_RNA"/>
</dbReference>
<reference evidence="1" key="1">
    <citation type="submission" date="2015-10" db="EMBL/GenBank/DDBJ databases">
        <title>EvidentialGene: Evidence-directed Construction of Complete mRNA Transcriptomes without Genomes.</title>
        <authorList>
            <person name="Gilbert D.G."/>
        </authorList>
    </citation>
    <scope>NUCLEOTIDE SEQUENCE</scope>
</reference>
<dbReference type="AlphaFoldDB" id="A0A0P6F2J0"/>
<protein>
    <submittedName>
        <fullName evidence="1">Uncharacterized protein</fullName>
    </submittedName>
</protein>
<sequence>MGRVLNVTNARPKVAKSRNVVIKGFSPFHTSTFLHHRSKIDLAHDTVNLKNTAVMESYSILFSLYDIVGRCVCFCTQNSFNLLSVDQKCYPPSCVNS</sequence>
<name>A0A0P6F2J0_9CRUS</name>
<proteinExistence type="predicted"/>
<accession>A0A0P6F2J0</accession>
<evidence type="ECO:0000313" key="1">
    <source>
        <dbReference type="EMBL" id="JAN39504.1"/>
    </source>
</evidence>